<dbReference type="GO" id="GO:0003677">
    <property type="term" value="F:DNA binding"/>
    <property type="evidence" value="ECO:0007669"/>
    <property type="project" value="InterPro"/>
</dbReference>
<evidence type="ECO:0000256" key="1">
    <source>
        <dbReference type="ARBA" id="ARBA00007227"/>
    </source>
</evidence>
<dbReference type="InterPro" id="IPR010982">
    <property type="entry name" value="Lambda_DNA-bd_dom_sf"/>
</dbReference>
<dbReference type="Pfam" id="PF06114">
    <property type="entry name" value="Peptidase_M78"/>
    <property type="match status" value="1"/>
</dbReference>
<keyword evidence="4" id="KW-1185">Reference proteome</keyword>
<evidence type="ECO:0000313" key="3">
    <source>
        <dbReference type="EMBL" id="NFV79876.1"/>
    </source>
</evidence>
<dbReference type="Pfam" id="PF13560">
    <property type="entry name" value="HTH_31"/>
    <property type="match status" value="1"/>
</dbReference>
<dbReference type="PROSITE" id="PS50943">
    <property type="entry name" value="HTH_CROC1"/>
    <property type="match status" value="1"/>
</dbReference>
<reference evidence="3 4" key="1">
    <citation type="submission" date="2020-02" db="EMBL/GenBank/DDBJ databases">
        <authorList>
            <person name="Dziuba M."/>
            <person name="Kuznetsov B."/>
            <person name="Mardanov A."/>
            <person name="Ravin N."/>
            <person name="Grouzdev D."/>
        </authorList>
    </citation>
    <scope>NUCLEOTIDE SEQUENCE [LARGE SCALE GENOMIC DNA]</scope>
    <source>
        <strain evidence="3 4">SpK</strain>
    </source>
</reference>
<dbReference type="EMBL" id="JAAIYP010000034">
    <property type="protein sequence ID" value="NFV79876.1"/>
    <property type="molecule type" value="Genomic_DNA"/>
</dbReference>
<proteinExistence type="inferred from homology"/>
<sequence>MERDVEAFVGEQLRLARIAWGLSLEEVGQAVQATRQYIQQLETGAKKPNSDMVAALADVLGIEPLFLRSHIRSSVKPEQCHFRKQMTTPVSVTSLVLARGSILDRLAGELDRLLRLPTVNFPDIPISAPEEIERAAEETRRHWGLGADGPIISMMRVVENAGAVVTCLGGISERVDALSMDRPRPIIVRSAAKESLCRLRFDLAHETGHLVMHRGLQTGDRETEDQANRFASAFLLPRFAFLREFPRGRTLNWTEIFNMKLRWKVAARAIVRRAYDLGAISAAQYRTANIHLVKSGQAKCERYDDQLPMEPPELFDAALDKLERSKPGSTRALARSMGLGERLFEMVAGRKLPEDGVIETGNIIRFPARG</sequence>
<dbReference type="PANTHER" id="PTHR43236">
    <property type="entry name" value="ANTITOXIN HIGA1"/>
    <property type="match status" value="1"/>
</dbReference>
<dbReference type="SUPFAM" id="SSF47413">
    <property type="entry name" value="lambda repressor-like DNA-binding domains"/>
    <property type="match status" value="1"/>
</dbReference>
<dbReference type="AlphaFoldDB" id="A0A7C9QUW5"/>
<dbReference type="InterPro" id="IPR001387">
    <property type="entry name" value="Cro/C1-type_HTH"/>
</dbReference>
<comment type="caution">
    <text evidence="3">The sequence shown here is derived from an EMBL/GenBank/DDBJ whole genome shotgun (WGS) entry which is preliminary data.</text>
</comment>
<comment type="similarity">
    <text evidence="1">Belongs to the short-chain fatty acyl-CoA assimilation regulator (ScfR) family.</text>
</comment>
<dbReference type="Proteomes" id="UP000480684">
    <property type="component" value="Unassembled WGS sequence"/>
</dbReference>
<feature type="domain" description="HTH cro/C1-type" evidence="2">
    <location>
        <begin position="13"/>
        <end position="67"/>
    </location>
</feature>
<dbReference type="SMART" id="SM00530">
    <property type="entry name" value="HTH_XRE"/>
    <property type="match status" value="1"/>
</dbReference>
<dbReference type="InterPro" id="IPR010359">
    <property type="entry name" value="IrrE_HExxH"/>
</dbReference>
<dbReference type="Gene3D" id="1.10.10.2910">
    <property type="match status" value="1"/>
</dbReference>
<dbReference type="CDD" id="cd00093">
    <property type="entry name" value="HTH_XRE"/>
    <property type="match status" value="1"/>
</dbReference>
<dbReference type="RefSeq" id="WP_163677047.1">
    <property type="nucleotide sequence ID" value="NZ_JAAIYP010000034.1"/>
</dbReference>
<evidence type="ECO:0000259" key="2">
    <source>
        <dbReference type="PROSITE" id="PS50943"/>
    </source>
</evidence>
<accession>A0A7C9QUW5</accession>
<name>A0A7C9QUW5_9PROT</name>
<organism evidence="3 4">
    <name type="scientific">Magnetospirillum aberrantis SpK</name>
    <dbReference type="NCBI Taxonomy" id="908842"/>
    <lineage>
        <taxon>Bacteria</taxon>
        <taxon>Pseudomonadati</taxon>
        <taxon>Pseudomonadota</taxon>
        <taxon>Alphaproteobacteria</taxon>
        <taxon>Rhodospirillales</taxon>
        <taxon>Rhodospirillaceae</taxon>
        <taxon>Magnetospirillum</taxon>
    </lineage>
</organism>
<protein>
    <submittedName>
        <fullName evidence="3">ImmA/IrrE family metallo-endopeptidase</fullName>
    </submittedName>
</protein>
<dbReference type="PANTHER" id="PTHR43236:SF1">
    <property type="entry name" value="BLL7220 PROTEIN"/>
    <property type="match status" value="1"/>
</dbReference>
<gene>
    <name evidence="3" type="ORF">G4223_07105</name>
</gene>
<dbReference type="InterPro" id="IPR052345">
    <property type="entry name" value="Rad_response_metalloprotease"/>
</dbReference>
<dbReference type="Gene3D" id="1.10.260.40">
    <property type="entry name" value="lambda repressor-like DNA-binding domains"/>
    <property type="match status" value="1"/>
</dbReference>
<evidence type="ECO:0000313" key="4">
    <source>
        <dbReference type="Proteomes" id="UP000480684"/>
    </source>
</evidence>